<accession>A0ABS4PZV4</accession>
<sequence length="60" mass="6158">MLLDAAGLAALIAAARGEAEFDGTTAKIRLSTTSEITDGSGTVVCTGEFRWSVRRGPGTT</sequence>
<reference evidence="1 2" key="1">
    <citation type="submission" date="2021-03" db="EMBL/GenBank/DDBJ databases">
        <title>Sequencing the genomes of 1000 actinobacteria strains.</title>
        <authorList>
            <person name="Klenk H.-P."/>
        </authorList>
    </citation>
    <scope>NUCLEOTIDE SEQUENCE [LARGE SCALE GENOMIC DNA]</scope>
    <source>
        <strain evidence="1 2">DSM 45510</strain>
    </source>
</reference>
<comment type="caution">
    <text evidence="1">The sequence shown here is derived from an EMBL/GenBank/DDBJ whole genome shotgun (WGS) entry which is preliminary data.</text>
</comment>
<gene>
    <name evidence="1" type="ORF">JOM49_006471</name>
</gene>
<organism evidence="1 2">
    <name type="scientific">Amycolatopsis magusensis</name>
    <dbReference type="NCBI Taxonomy" id="882444"/>
    <lineage>
        <taxon>Bacteria</taxon>
        <taxon>Bacillati</taxon>
        <taxon>Actinomycetota</taxon>
        <taxon>Actinomycetes</taxon>
        <taxon>Pseudonocardiales</taxon>
        <taxon>Pseudonocardiaceae</taxon>
        <taxon>Amycolatopsis</taxon>
    </lineage>
</organism>
<proteinExistence type="predicted"/>
<protein>
    <submittedName>
        <fullName evidence="1">Uncharacterized protein</fullName>
    </submittedName>
</protein>
<dbReference type="Proteomes" id="UP000741013">
    <property type="component" value="Unassembled WGS sequence"/>
</dbReference>
<name>A0ABS4PZV4_9PSEU</name>
<dbReference type="RefSeq" id="WP_209667897.1">
    <property type="nucleotide sequence ID" value="NZ_JAGGMS010000001.1"/>
</dbReference>
<dbReference type="EMBL" id="JAGGMS010000001">
    <property type="protein sequence ID" value="MBP2184945.1"/>
    <property type="molecule type" value="Genomic_DNA"/>
</dbReference>
<evidence type="ECO:0000313" key="1">
    <source>
        <dbReference type="EMBL" id="MBP2184945.1"/>
    </source>
</evidence>
<keyword evidence="2" id="KW-1185">Reference proteome</keyword>
<evidence type="ECO:0000313" key="2">
    <source>
        <dbReference type="Proteomes" id="UP000741013"/>
    </source>
</evidence>